<feature type="signal peptide" evidence="2">
    <location>
        <begin position="1"/>
        <end position="28"/>
    </location>
</feature>
<feature type="chain" id="PRO_5039707552" description="DUF5666 domain-containing protein" evidence="2">
    <location>
        <begin position="29"/>
        <end position="263"/>
    </location>
</feature>
<dbReference type="KEGG" id="mseo:MSEO_09190"/>
<feature type="region of interest" description="Disordered" evidence="1">
    <location>
        <begin position="118"/>
        <end position="198"/>
    </location>
</feature>
<feature type="compositionally biased region" description="Polar residues" evidence="1">
    <location>
        <begin position="178"/>
        <end position="198"/>
    </location>
</feature>
<keyword evidence="2" id="KW-0732">Signal</keyword>
<feature type="compositionally biased region" description="Low complexity" evidence="1">
    <location>
        <begin position="36"/>
        <end position="55"/>
    </location>
</feature>
<feature type="compositionally biased region" description="Pro residues" evidence="1">
    <location>
        <begin position="153"/>
        <end position="169"/>
    </location>
</feature>
<evidence type="ECO:0000259" key="3">
    <source>
        <dbReference type="Pfam" id="PF18914"/>
    </source>
</evidence>
<dbReference type="AlphaFoldDB" id="A0A7I7NW07"/>
<dbReference type="EMBL" id="AP022582">
    <property type="protein sequence ID" value="BBY00420.1"/>
    <property type="molecule type" value="Genomic_DNA"/>
</dbReference>
<dbReference type="Pfam" id="PF18914">
    <property type="entry name" value="DUF5666"/>
    <property type="match status" value="1"/>
</dbReference>
<proteinExistence type="predicted"/>
<accession>A0A7I7NW07</accession>
<evidence type="ECO:0000256" key="1">
    <source>
        <dbReference type="SAM" id="MobiDB-lite"/>
    </source>
</evidence>
<evidence type="ECO:0000313" key="5">
    <source>
        <dbReference type="Proteomes" id="UP000466632"/>
    </source>
</evidence>
<dbReference type="InterPro" id="IPR043724">
    <property type="entry name" value="DUF5666"/>
</dbReference>
<feature type="compositionally biased region" description="Low complexity" evidence="1">
    <location>
        <begin position="143"/>
        <end position="152"/>
    </location>
</feature>
<dbReference type="Proteomes" id="UP000466632">
    <property type="component" value="Chromosome"/>
</dbReference>
<feature type="domain" description="DUF5666" evidence="3">
    <location>
        <begin position="174"/>
        <end position="242"/>
    </location>
</feature>
<evidence type="ECO:0000313" key="4">
    <source>
        <dbReference type="EMBL" id="BBY00420.1"/>
    </source>
</evidence>
<name>A0A7I7NW07_9MYCO</name>
<dbReference type="RefSeq" id="WP_174813792.1">
    <property type="nucleotide sequence ID" value="NZ_AP022582.1"/>
</dbReference>
<evidence type="ECO:0000256" key="2">
    <source>
        <dbReference type="SAM" id="SignalP"/>
    </source>
</evidence>
<reference evidence="4 5" key="1">
    <citation type="journal article" date="2019" name="Emerg. Microbes Infect.">
        <title>Comprehensive subspecies identification of 175 nontuberculous mycobacteria species based on 7547 genomic profiles.</title>
        <authorList>
            <person name="Matsumoto Y."/>
            <person name="Kinjo T."/>
            <person name="Motooka D."/>
            <person name="Nabeya D."/>
            <person name="Jung N."/>
            <person name="Uechi K."/>
            <person name="Horii T."/>
            <person name="Iida T."/>
            <person name="Fujita J."/>
            <person name="Nakamura S."/>
        </authorList>
    </citation>
    <scope>NUCLEOTIDE SEQUENCE [LARGE SCALE GENOMIC DNA]</scope>
    <source>
        <strain evidence="4 5">JCM 16018</strain>
    </source>
</reference>
<feature type="region of interest" description="Disordered" evidence="1">
    <location>
        <begin position="30"/>
        <end position="60"/>
    </location>
</feature>
<organism evidence="4 5">
    <name type="scientific">Mycobacterium seoulense</name>
    <dbReference type="NCBI Taxonomy" id="386911"/>
    <lineage>
        <taxon>Bacteria</taxon>
        <taxon>Bacillati</taxon>
        <taxon>Actinomycetota</taxon>
        <taxon>Actinomycetes</taxon>
        <taxon>Mycobacteriales</taxon>
        <taxon>Mycobacteriaceae</taxon>
        <taxon>Mycobacterium</taxon>
    </lineage>
</organism>
<sequence length="263" mass="25407">MPASCPTPRLTRVAILAVTGATALSVAACGSSNKASPTTSTSTSTSVVTSTTTSPAPANGEARVSGLIASVAGNSVQVTQEDNATAAVNFTATTKVTEVTPAALTDVTAGNCVTVRPARGGQAGQPVTAASVKVSPSVNGTCPKPKAAAPGGSPSPAPSGAPTPPPARPAPVGGSVASVTGNTINVTGTDPSGNTTQTAVTVDDKTKYLKQSSATTDAIAQGKCLTARGTKDSSGALQATSINVRPANDGKCGGPAKPPHAHG</sequence>
<feature type="region of interest" description="Disordered" evidence="1">
    <location>
        <begin position="241"/>
        <end position="263"/>
    </location>
</feature>
<protein>
    <recommendedName>
        <fullName evidence="3">DUF5666 domain-containing protein</fullName>
    </recommendedName>
</protein>
<keyword evidence="5" id="KW-1185">Reference proteome</keyword>
<gene>
    <name evidence="4" type="ORF">MSEO_09190</name>
</gene>